<protein>
    <submittedName>
        <fullName evidence="2">Uncharacterized protein</fullName>
    </submittedName>
</protein>
<gene>
    <name evidence="2" type="ORF">O181_045351</name>
</gene>
<evidence type="ECO:0000313" key="2">
    <source>
        <dbReference type="EMBL" id="MBW0505636.1"/>
    </source>
</evidence>
<comment type="caution">
    <text evidence="2">The sequence shown here is derived from an EMBL/GenBank/DDBJ whole genome shotgun (WGS) entry which is preliminary data.</text>
</comment>
<feature type="non-terminal residue" evidence="2">
    <location>
        <position position="62"/>
    </location>
</feature>
<keyword evidence="1" id="KW-0812">Transmembrane</keyword>
<keyword evidence="1" id="KW-0472">Membrane</keyword>
<keyword evidence="1" id="KW-1133">Transmembrane helix</keyword>
<proteinExistence type="predicted"/>
<dbReference type="EMBL" id="AVOT02018609">
    <property type="protein sequence ID" value="MBW0505636.1"/>
    <property type="molecule type" value="Genomic_DNA"/>
</dbReference>
<sequence>MTLLSLQTISLSAFYSLVFSFLLKSFYSFFYFFSLSFNLFVTVDPVPLYLSHIIQLLVIHRL</sequence>
<evidence type="ECO:0000313" key="3">
    <source>
        <dbReference type="Proteomes" id="UP000765509"/>
    </source>
</evidence>
<evidence type="ECO:0000256" key="1">
    <source>
        <dbReference type="SAM" id="Phobius"/>
    </source>
</evidence>
<dbReference type="Proteomes" id="UP000765509">
    <property type="component" value="Unassembled WGS sequence"/>
</dbReference>
<dbReference type="AlphaFoldDB" id="A0A9Q3DK31"/>
<name>A0A9Q3DK31_9BASI</name>
<reference evidence="2" key="1">
    <citation type="submission" date="2021-03" db="EMBL/GenBank/DDBJ databases">
        <title>Draft genome sequence of rust myrtle Austropuccinia psidii MF-1, a brazilian biotype.</title>
        <authorList>
            <person name="Quecine M.C."/>
            <person name="Pachon D.M.R."/>
            <person name="Bonatelli M.L."/>
            <person name="Correr F.H."/>
            <person name="Franceschini L.M."/>
            <person name="Leite T.F."/>
            <person name="Margarido G.R.A."/>
            <person name="Almeida C.A."/>
            <person name="Ferrarezi J.A."/>
            <person name="Labate C.A."/>
        </authorList>
    </citation>
    <scope>NUCLEOTIDE SEQUENCE</scope>
    <source>
        <strain evidence="2">MF-1</strain>
    </source>
</reference>
<feature type="transmembrane region" description="Helical" evidence="1">
    <location>
        <begin position="12"/>
        <end position="33"/>
    </location>
</feature>
<keyword evidence="3" id="KW-1185">Reference proteome</keyword>
<organism evidence="2 3">
    <name type="scientific">Austropuccinia psidii MF-1</name>
    <dbReference type="NCBI Taxonomy" id="1389203"/>
    <lineage>
        <taxon>Eukaryota</taxon>
        <taxon>Fungi</taxon>
        <taxon>Dikarya</taxon>
        <taxon>Basidiomycota</taxon>
        <taxon>Pucciniomycotina</taxon>
        <taxon>Pucciniomycetes</taxon>
        <taxon>Pucciniales</taxon>
        <taxon>Sphaerophragmiaceae</taxon>
        <taxon>Austropuccinia</taxon>
    </lineage>
</organism>
<accession>A0A9Q3DK31</accession>